<dbReference type="PROSITE" id="PS51186">
    <property type="entry name" value="GNAT"/>
    <property type="match status" value="1"/>
</dbReference>
<dbReference type="GO" id="GO:0005737">
    <property type="term" value="C:cytoplasm"/>
    <property type="evidence" value="ECO:0007669"/>
    <property type="project" value="UniProtKB-SubCell"/>
</dbReference>
<evidence type="ECO:0000256" key="11">
    <source>
        <dbReference type="ARBA" id="ARBA00049524"/>
    </source>
</evidence>
<reference evidence="13 14" key="1">
    <citation type="journal article" date="2012" name="PLoS Pathog.">
        <title>Diverse lifestyles and strategies of plant pathogenesis encoded in the genomes of eighteen Dothideomycetes fungi.</title>
        <authorList>
            <person name="Ohm R.A."/>
            <person name="Feau N."/>
            <person name="Henrissat B."/>
            <person name="Schoch C.L."/>
            <person name="Horwitz B.A."/>
            <person name="Barry K.W."/>
            <person name="Condon B.J."/>
            <person name="Copeland A.C."/>
            <person name="Dhillon B."/>
            <person name="Glaser F."/>
            <person name="Hesse C.N."/>
            <person name="Kosti I."/>
            <person name="LaButti K."/>
            <person name="Lindquist E.A."/>
            <person name="Lucas S."/>
            <person name="Salamov A.A."/>
            <person name="Bradshaw R.E."/>
            <person name="Ciuffetti L."/>
            <person name="Hamelin R.C."/>
            <person name="Kema G.H.J."/>
            <person name="Lawrence C."/>
            <person name="Scott J.A."/>
            <person name="Spatafora J.W."/>
            <person name="Turgeon B.G."/>
            <person name="de Wit P.J.G.M."/>
            <person name="Zhong S."/>
            <person name="Goodwin S.B."/>
            <person name="Grigoriev I.V."/>
        </authorList>
    </citation>
    <scope>NUCLEOTIDE SEQUENCE [LARGE SCALE GENOMIC DNA]</scope>
    <source>
        <strain evidence="14">C5 / ATCC 48332 / race O</strain>
    </source>
</reference>
<dbReference type="GO" id="GO:0005634">
    <property type="term" value="C:nucleus"/>
    <property type="evidence" value="ECO:0007669"/>
    <property type="project" value="UniProtKB-SubCell"/>
</dbReference>
<evidence type="ECO:0000313" key="13">
    <source>
        <dbReference type="EMBL" id="EMD91181.1"/>
    </source>
</evidence>
<dbReference type="GO" id="GO:0043998">
    <property type="term" value="F:histone H2A acetyltransferase activity"/>
    <property type="evidence" value="ECO:0007669"/>
    <property type="project" value="InterPro"/>
</dbReference>
<dbReference type="InterPro" id="IPR016181">
    <property type="entry name" value="Acyl_CoA_acyltransferase"/>
</dbReference>
<dbReference type="STRING" id="701091.M2UBV0"/>
<dbReference type="GO" id="GO:0010485">
    <property type="term" value="F:histone H4 acetyltransferase activity"/>
    <property type="evidence" value="ECO:0007669"/>
    <property type="project" value="InterPro"/>
</dbReference>
<keyword evidence="14" id="KW-1185">Reference proteome</keyword>
<dbReference type="InterPro" id="IPR039949">
    <property type="entry name" value="NAA40"/>
</dbReference>
<gene>
    <name evidence="13" type="ORF">COCHEDRAFT_1103859</name>
</gene>
<proteinExistence type="inferred from homology"/>
<organism evidence="13 14">
    <name type="scientific">Cochliobolus heterostrophus (strain C5 / ATCC 48332 / race O)</name>
    <name type="common">Southern corn leaf blight fungus</name>
    <name type="synonym">Bipolaris maydis</name>
    <dbReference type="NCBI Taxonomy" id="701091"/>
    <lineage>
        <taxon>Eukaryota</taxon>
        <taxon>Fungi</taxon>
        <taxon>Dikarya</taxon>
        <taxon>Ascomycota</taxon>
        <taxon>Pezizomycotina</taxon>
        <taxon>Dothideomycetes</taxon>
        <taxon>Pleosporomycetidae</taxon>
        <taxon>Pleosporales</taxon>
        <taxon>Pleosporineae</taxon>
        <taxon>Pleosporaceae</taxon>
        <taxon>Bipolaris</taxon>
    </lineage>
</organism>
<sequence>MPHVVQRTLIVKTLFEDKLVGFKSYESPNQPFPLSFDLVTSGTQLKEEDLQACIELVEQTSGDDYRASRIGWNTRKKREEMMDKDMIYLLRRKLDPSSPQHVQPDDLEQLAQTYTSISTPTPPPPPASPNPPILGFISFMFTWDDPPHQDRPVVYIYEIHLSPPLRHQGLGSRLMTFVEAVARACSIGKTMLTVFVANEGAKKMYEKLGYQRDECSPVDRVMRRKVVKAEYVIMSKKM</sequence>
<evidence type="ECO:0000313" key="14">
    <source>
        <dbReference type="Proteomes" id="UP000016936"/>
    </source>
</evidence>
<name>M2UBV0_COCH5</name>
<protein>
    <recommendedName>
        <fullName evidence="5">N-alpha-acetyltransferase 40</fullName>
        <ecNumber evidence="4">2.3.1.257</ecNumber>
    </recommendedName>
</protein>
<dbReference type="SUPFAM" id="SSF55729">
    <property type="entry name" value="Acyl-CoA N-acyltransferases (Nat)"/>
    <property type="match status" value="1"/>
</dbReference>
<keyword evidence="8" id="KW-0539">Nucleus</keyword>
<dbReference type="Proteomes" id="UP000016936">
    <property type="component" value="Unassembled WGS sequence"/>
</dbReference>
<dbReference type="CDD" id="cd04301">
    <property type="entry name" value="NAT_SF"/>
    <property type="match status" value="1"/>
</dbReference>
<comment type="catalytic activity">
    <reaction evidence="10">
        <text>N-terminal L-seryl-[histone H2A] + acetyl-CoA = N-terminal N(alpha)-acetyl-L-seryl-[histone H2A] + CoA + H(+)</text>
        <dbReference type="Rhea" id="RHEA:50600"/>
        <dbReference type="Rhea" id="RHEA-COMP:12742"/>
        <dbReference type="Rhea" id="RHEA-COMP:12744"/>
        <dbReference type="ChEBI" id="CHEBI:15378"/>
        <dbReference type="ChEBI" id="CHEBI:57287"/>
        <dbReference type="ChEBI" id="CHEBI:57288"/>
        <dbReference type="ChEBI" id="CHEBI:64738"/>
        <dbReference type="ChEBI" id="CHEBI:83690"/>
        <dbReference type="EC" id="2.3.1.257"/>
    </reaction>
</comment>
<dbReference type="PANTHER" id="PTHR20531">
    <property type="entry name" value="N-ALPHA-ACETYLTRANSFERASE 40"/>
    <property type="match status" value="1"/>
</dbReference>
<dbReference type="HOGENOM" id="CLU_051699_2_1_1"/>
<evidence type="ECO:0000256" key="7">
    <source>
        <dbReference type="ARBA" id="ARBA00022679"/>
    </source>
</evidence>
<keyword evidence="7" id="KW-0808">Transferase</keyword>
<evidence type="ECO:0000256" key="1">
    <source>
        <dbReference type="ARBA" id="ARBA00004123"/>
    </source>
</evidence>
<evidence type="ECO:0000256" key="10">
    <source>
        <dbReference type="ARBA" id="ARBA00047821"/>
    </source>
</evidence>
<dbReference type="Pfam" id="PF00583">
    <property type="entry name" value="Acetyltransf_1"/>
    <property type="match status" value="1"/>
</dbReference>
<dbReference type="OMA" id="ETNVGPY"/>
<dbReference type="AlphaFoldDB" id="M2UBV0"/>
<evidence type="ECO:0000256" key="8">
    <source>
        <dbReference type="ARBA" id="ARBA00023242"/>
    </source>
</evidence>
<accession>M2UBV0</accession>
<dbReference type="OrthoDB" id="424551at2759"/>
<evidence type="ECO:0000259" key="12">
    <source>
        <dbReference type="PROSITE" id="PS51186"/>
    </source>
</evidence>
<evidence type="ECO:0000256" key="3">
    <source>
        <dbReference type="ARBA" id="ARBA00008870"/>
    </source>
</evidence>
<keyword evidence="9" id="KW-0012">Acyltransferase</keyword>
<comment type="similarity">
    <text evidence="3">Belongs to the acetyltransferase family. NAA40 subfamily.</text>
</comment>
<dbReference type="GO" id="GO:1990189">
    <property type="term" value="F:protein N-terminal-serine acetyltransferase activity"/>
    <property type="evidence" value="ECO:0007669"/>
    <property type="project" value="UniProtKB-EC"/>
</dbReference>
<dbReference type="eggNOG" id="KOG2488">
    <property type="taxonomic scope" value="Eukaryota"/>
</dbReference>
<evidence type="ECO:0000256" key="5">
    <source>
        <dbReference type="ARBA" id="ARBA00015043"/>
    </source>
</evidence>
<feature type="domain" description="N-acetyltransferase" evidence="12">
    <location>
        <begin position="74"/>
        <end position="238"/>
    </location>
</feature>
<keyword evidence="6" id="KW-0963">Cytoplasm</keyword>
<comment type="subcellular location">
    <subcellularLocation>
        <location evidence="2">Cytoplasm</location>
    </subcellularLocation>
    <subcellularLocation>
        <location evidence="1">Nucleus</location>
    </subcellularLocation>
</comment>
<evidence type="ECO:0000256" key="2">
    <source>
        <dbReference type="ARBA" id="ARBA00004496"/>
    </source>
</evidence>
<evidence type="ECO:0000256" key="6">
    <source>
        <dbReference type="ARBA" id="ARBA00022490"/>
    </source>
</evidence>
<reference evidence="14" key="2">
    <citation type="journal article" date="2013" name="PLoS Genet.">
        <title>Comparative genome structure, secondary metabolite, and effector coding capacity across Cochliobolus pathogens.</title>
        <authorList>
            <person name="Condon B.J."/>
            <person name="Leng Y."/>
            <person name="Wu D."/>
            <person name="Bushley K.E."/>
            <person name="Ohm R.A."/>
            <person name="Otillar R."/>
            <person name="Martin J."/>
            <person name="Schackwitz W."/>
            <person name="Grimwood J."/>
            <person name="MohdZainudin N."/>
            <person name="Xue C."/>
            <person name="Wang R."/>
            <person name="Manning V.A."/>
            <person name="Dhillon B."/>
            <person name="Tu Z.J."/>
            <person name="Steffenson B.J."/>
            <person name="Salamov A."/>
            <person name="Sun H."/>
            <person name="Lowry S."/>
            <person name="LaButti K."/>
            <person name="Han J."/>
            <person name="Copeland A."/>
            <person name="Lindquist E."/>
            <person name="Barry K."/>
            <person name="Schmutz J."/>
            <person name="Baker S.E."/>
            <person name="Ciuffetti L.M."/>
            <person name="Grigoriev I.V."/>
            <person name="Zhong S."/>
            <person name="Turgeon B.G."/>
        </authorList>
    </citation>
    <scope>NUCLEOTIDE SEQUENCE [LARGE SCALE GENOMIC DNA]</scope>
    <source>
        <strain evidence="14">C5 / ATCC 48332 / race O</strain>
    </source>
</reference>
<dbReference type="Gene3D" id="3.40.630.30">
    <property type="match status" value="1"/>
</dbReference>
<comment type="catalytic activity">
    <reaction evidence="11">
        <text>N-terminal L-seryl-[histone H4] + acetyl-CoA = N-terminal N(alpha)-acetyl-L-seryl-[histone H4] + CoA + H(+)</text>
        <dbReference type="Rhea" id="RHEA:50596"/>
        <dbReference type="Rhea" id="RHEA-COMP:12740"/>
        <dbReference type="Rhea" id="RHEA-COMP:12743"/>
        <dbReference type="ChEBI" id="CHEBI:15378"/>
        <dbReference type="ChEBI" id="CHEBI:57287"/>
        <dbReference type="ChEBI" id="CHEBI:57288"/>
        <dbReference type="ChEBI" id="CHEBI:64738"/>
        <dbReference type="ChEBI" id="CHEBI:83690"/>
        <dbReference type="EC" id="2.3.1.257"/>
    </reaction>
</comment>
<dbReference type="EC" id="2.3.1.257" evidence="4"/>
<dbReference type="EMBL" id="KB445577">
    <property type="protein sequence ID" value="EMD91181.1"/>
    <property type="molecule type" value="Genomic_DNA"/>
</dbReference>
<dbReference type="InterPro" id="IPR000182">
    <property type="entry name" value="GNAT_dom"/>
</dbReference>
<evidence type="ECO:0000256" key="9">
    <source>
        <dbReference type="ARBA" id="ARBA00023315"/>
    </source>
</evidence>
<dbReference type="PANTHER" id="PTHR20531:SF1">
    <property type="entry name" value="N-ALPHA-ACETYLTRANSFERASE 40"/>
    <property type="match status" value="1"/>
</dbReference>
<evidence type="ECO:0000256" key="4">
    <source>
        <dbReference type="ARBA" id="ARBA00012950"/>
    </source>
</evidence>